<dbReference type="SUPFAM" id="SSF69322">
    <property type="entry name" value="Tricorn protease domain 2"/>
    <property type="match status" value="1"/>
</dbReference>
<accession>H2XR31</accession>
<evidence type="ECO:0000313" key="3">
    <source>
        <dbReference type="Ensembl" id="ENSCINP00000032115.1"/>
    </source>
</evidence>
<protein>
    <submittedName>
        <fullName evidence="3">Protein PTHB1-like</fullName>
    </submittedName>
</protein>
<dbReference type="Pfam" id="PF23339">
    <property type="entry name" value="PTHB1_CtH"/>
    <property type="match status" value="1"/>
</dbReference>
<dbReference type="AlphaFoldDB" id="H2XR31"/>
<dbReference type="InterPro" id="IPR026511">
    <property type="entry name" value="PTHB1"/>
</dbReference>
<feature type="domain" description="PTHB1 N-terminal" evidence="1">
    <location>
        <begin position="1"/>
        <end position="355"/>
    </location>
</feature>
<dbReference type="OMA" id="GNVEHWV"/>
<evidence type="ECO:0000259" key="1">
    <source>
        <dbReference type="Pfam" id="PF14727"/>
    </source>
</evidence>
<proteinExistence type="predicted"/>
<dbReference type="InterPro" id="IPR028073">
    <property type="entry name" value="PHTB1_N_dom"/>
</dbReference>
<organism evidence="3 4">
    <name type="scientific">Ciona intestinalis</name>
    <name type="common">Transparent sea squirt</name>
    <name type="synonym">Ascidia intestinalis</name>
    <dbReference type="NCBI Taxonomy" id="7719"/>
    <lineage>
        <taxon>Eukaryota</taxon>
        <taxon>Metazoa</taxon>
        <taxon>Chordata</taxon>
        <taxon>Tunicata</taxon>
        <taxon>Ascidiacea</taxon>
        <taxon>Phlebobranchia</taxon>
        <taxon>Cionidae</taxon>
        <taxon>Ciona</taxon>
    </lineage>
</organism>
<dbReference type="InterPro" id="IPR055364">
    <property type="entry name" value="PTHB1_CtH_dom"/>
</dbReference>
<dbReference type="GeneTree" id="ENSGT00390000000803"/>
<sequence length="441" mass="48934">MSLFQTHELWRSKNTSDEECGFGCLSVANIDNSTDGSDKVIVGSYHGVVHIYSPTPDLNHAHDVLLEVDLNLPILQIEAGRFISVSSDLHLAVLHPRILAIYKISVSEGAVDHGHQYSMSKLFQHPLERTAMNMATGCFGGAHDRDYICVQSIDGSLSLFESESFIFTRFLPGFLLPGPLVFNPRTDSFVTISSANFLESYSYQVLAVATDVDKKDEKQRVSTGKKILVDWSFNLGENGVDLQVVQINDKSNVIMVLGERSIFCMDEGGGLKFMLKLDYNVACFHAYSCNGAVVTLVCTHSQQLLVYDVTKLRWAARLGEVPVQILRGNFNNTPGILVTLSDTCSARCTYLGTSPSMFMVPRSKDREVDADDLQLQISKLVPITHDITQGWEEMVEASMTSLLKMFGENVGESVLKFPENTKKLKKRIYAVIDKINKGGKI</sequence>
<dbReference type="Proteomes" id="UP000008144">
    <property type="component" value="Unassembled WGS sequence"/>
</dbReference>
<dbReference type="GO" id="GO:0034464">
    <property type="term" value="C:BBSome"/>
    <property type="evidence" value="ECO:0007669"/>
    <property type="project" value="InterPro"/>
</dbReference>
<feature type="domain" description="PTHB1 C-terminal helix bundle" evidence="2">
    <location>
        <begin position="380"/>
        <end position="435"/>
    </location>
</feature>
<name>H2XR31_CIOIN</name>
<dbReference type="InParanoid" id="H2XR31"/>
<dbReference type="Pfam" id="PF14727">
    <property type="entry name" value="PHTB1_N"/>
    <property type="match status" value="1"/>
</dbReference>
<reference evidence="3" key="3">
    <citation type="submission" date="2025-09" db="UniProtKB">
        <authorList>
            <consortium name="Ensembl"/>
        </authorList>
    </citation>
    <scope>IDENTIFICATION</scope>
</reference>
<reference evidence="4" key="1">
    <citation type="journal article" date="2002" name="Science">
        <title>The draft genome of Ciona intestinalis: insights into chordate and vertebrate origins.</title>
        <authorList>
            <person name="Dehal P."/>
            <person name="Satou Y."/>
            <person name="Campbell R.K."/>
            <person name="Chapman J."/>
            <person name="Degnan B."/>
            <person name="De Tomaso A."/>
            <person name="Davidson B."/>
            <person name="Di Gregorio A."/>
            <person name="Gelpke M."/>
            <person name="Goodstein D.M."/>
            <person name="Harafuji N."/>
            <person name="Hastings K.E."/>
            <person name="Ho I."/>
            <person name="Hotta K."/>
            <person name="Huang W."/>
            <person name="Kawashima T."/>
            <person name="Lemaire P."/>
            <person name="Martinez D."/>
            <person name="Meinertzhagen I.A."/>
            <person name="Necula S."/>
            <person name="Nonaka M."/>
            <person name="Putnam N."/>
            <person name="Rash S."/>
            <person name="Saiga H."/>
            <person name="Satake M."/>
            <person name="Terry A."/>
            <person name="Yamada L."/>
            <person name="Wang H.G."/>
            <person name="Awazu S."/>
            <person name="Azumi K."/>
            <person name="Boore J."/>
            <person name="Branno M."/>
            <person name="Chin-Bow S."/>
            <person name="DeSantis R."/>
            <person name="Doyle S."/>
            <person name="Francino P."/>
            <person name="Keys D.N."/>
            <person name="Haga S."/>
            <person name="Hayashi H."/>
            <person name="Hino K."/>
            <person name="Imai K.S."/>
            <person name="Inaba K."/>
            <person name="Kano S."/>
            <person name="Kobayashi K."/>
            <person name="Kobayashi M."/>
            <person name="Lee B.I."/>
            <person name="Makabe K.W."/>
            <person name="Manohar C."/>
            <person name="Matassi G."/>
            <person name="Medina M."/>
            <person name="Mochizuki Y."/>
            <person name="Mount S."/>
            <person name="Morishita T."/>
            <person name="Miura S."/>
            <person name="Nakayama A."/>
            <person name="Nishizaka S."/>
            <person name="Nomoto H."/>
            <person name="Ohta F."/>
            <person name="Oishi K."/>
            <person name="Rigoutsos I."/>
            <person name="Sano M."/>
            <person name="Sasaki A."/>
            <person name="Sasakura Y."/>
            <person name="Shoguchi E."/>
            <person name="Shin-i T."/>
            <person name="Spagnuolo A."/>
            <person name="Stainier D."/>
            <person name="Suzuki M.M."/>
            <person name="Tassy O."/>
            <person name="Takatori N."/>
            <person name="Tokuoka M."/>
            <person name="Yagi K."/>
            <person name="Yoshizaki F."/>
            <person name="Wada S."/>
            <person name="Zhang C."/>
            <person name="Hyatt P.D."/>
            <person name="Larimer F."/>
            <person name="Detter C."/>
            <person name="Doggett N."/>
            <person name="Glavina T."/>
            <person name="Hawkins T."/>
            <person name="Richardson P."/>
            <person name="Lucas S."/>
            <person name="Kohara Y."/>
            <person name="Levine M."/>
            <person name="Satoh N."/>
            <person name="Rokhsar D.S."/>
        </authorList>
    </citation>
    <scope>NUCLEOTIDE SEQUENCE [LARGE SCALE GENOMIC DNA]</scope>
</reference>
<reference evidence="3" key="2">
    <citation type="submission" date="2025-08" db="UniProtKB">
        <authorList>
            <consortium name="Ensembl"/>
        </authorList>
    </citation>
    <scope>IDENTIFICATION</scope>
</reference>
<dbReference type="PANTHER" id="PTHR20991:SF0">
    <property type="entry name" value="PROTEIN PTHB1"/>
    <property type="match status" value="1"/>
</dbReference>
<dbReference type="PANTHER" id="PTHR20991">
    <property type="entry name" value="PARATHYROID HORMONE-RESPONSIVE B1 GENE"/>
    <property type="match status" value="1"/>
</dbReference>
<dbReference type="Ensembl" id="ENSCINT00000034718.1">
    <property type="protein sequence ID" value="ENSCINP00000032115.1"/>
    <property type="gene ID" value="ENSCING00000025184.1"/>
</dbReference>
<evidence type="ECO:0000313" key="4">
    <source>
        <dbReference type="Proteomes" id="UP000008144"/>
    </source>
</evidence>
<evidence type="ECO:0000259" key="2">
    <source>
        <dbReference type="Pfam" id="PF23339"/>
    </source>
</evidence>
<dbReference type="STRING" id="7719.ENSCINP00000032115"/>
<dbReference type="HOGENOM" id="CLU_015674_0_0_1"/>
<gene>
    <name evidence="3" type="primary">LOC100181654</name>
</gene>
<keyword evidence="4" id="KW-1185">Reference proteome</keyword>